<dbReference type="InterPro" id="IPR029045">
    <property type="entry name" value="ClpP/crotonase-like_dom_sf"/>
</dbReference>
<dbReference type="InterPro" id="IPR014748">
    <property type="entry name" value="Enoyl-CoA_hydra_C"/>
</dbReference>
<protein>
    <recommendedName>
        <fullName evidence="4">Enoyl-CoA hydratase</fullName>
    </recommendedName>
</protein>
<accession>A0A0B1ZDM2</accession>
<dbReference type="Proteomes" id="UP000031057">
    <property type="component" value="Unassembled WGS sequence"/>
</dbReference>
<evidence type="ECO:0000313" key="2">
    <source>
        <dbReference type="EMBL" id="KHK89119.1"/>
    </source>
</evidence>
<dbReference type="GO" id="GO:0003824">
    <property type="term" value="F:catalytic activity"/>
    <property type="evidence" value="ECO:0007669"/>
    <property type="project" value="UniProtKB-ARBA"/>
</dbReference>
<proteinExistence type="inferred from homology"/>
<dbReference type="SUPFAM" id="SSF52096">
    <property type="entry name" value="ClpP/crotonase"/>
    <property type="match status" value="1"/>
</dbReference>
<evidence type="ECO:0000256" key="1">
    <source>
        <dbReference type="ARBA" id="ARBA00005254"/>
    </source>
</evidence>
<evidence type="ECO:0000313" key="3">
    <source>
        <dbReference type="Proteomes" id="UP000031057"/>
    </source>
</evidence>
<comment type="similarity">
    <text evidence="1">Belongs to the enoyl-CoA hydratase/isomerase family.</text>
</comment>
<dbReference type="InterPro" id="IPR001753">
    <property type="entry name" value="Enoyl-CoA_hydra/iso"/>
</dbReference>
<dbReference type="Pfam" id="PF00378">
    <property type="entry name" value="ECH_1"/>
    <property type="match status" value="1"/>
</dbReference>
<name>A0A0B1ZDM2_9SPHN</name>
<sequence>MSVDVNVEGGVATVTINRPERKNAITFAMREQFQEVFQKLQDDDEIRAIILTGAGSDFAAGADVGEMGQGGVRGNLGNARTRTRMVRAVAHTQKPVIAAVEGVCIGMAFAMALSCDFIVCAENARFQFAFRHIGLAMDAGAGWLLERHVGVMRAKEIAYSGRFVSGSEAAQLGFALEAVPAGEALAKAQEMAAGYVKAPTLALSEIKRQFDAAPGQTFDEALDYEITVQALMTWTEDFKEGSTAFKEKRKPAYRGA</sequence>
<reference evidence="2" key="1">
    <citation type="submission" date="2014-10" db="EMBL/GenBank/DDBJ databases">
        <title>Genome sequence of Novosphingobium malaysiense MUSC 273(T).</title>
        <authorList>
            <person name="Lee L.-H."/>
        </authorList>
    </citation>
    <scope>NUCLEOTIDE SEQUENCE [LARGE SCALE GENOMIC DNA]</scope>
    <source>
        <strain evidence="2">MUSC 273</strain>
    </source>
</reference>
<dbReference type="PANTHER" id="PTHR43802:SF1">
    <property type="entry name" value="IP11341P-RELATED"/>
    <property type="match status" value="1"/>
</dbReference>
<organism evidence="2 3">
    <name type="scientific">Novosphingobium malaysiense</name>
    <dbReference type="NCBI Taxonomy" id="1348853"/>
    <lineage>
        <taxon>Bacteria</taxon>
        <taxon>Pseudomonadati</taxon>
        <taxon>Pseudomonadota</taxon>
        <taxon>Alphaproteobacteria</taxon>
        <taxon>Sphingomonadales</taxon>
        <taxon>Sphingomonadaceae</taxon>
        <taxon>Novosphingobium</taxon>
    </lineage>
</organism>
<dbReference type="Gene3D" id="3.90.226.10">
    <property type="entry name" value="2-enoyl-CoA Hydratase, Chain A, domain 1"/>
    <property type="match status" value="1"/>
</dbReference>
<gene>
    <name evidence="2" type="ORF">LK12_22615</name>
</gene>
<dbReference type="EMBL" id="JTDI01000009">
    <property type="protein sequence ID" value="KHK89119.1"/>
    <property type="molecule type" value="Genomic_DNA"/>
</dbReference>
<dbReference type="PANTHER" id="PTHR43802">
    <property type="entry name" value="ENOYL-COA HYDRATASE"/>
    <property type="match status" value="1"/>
</dbReference>
<dbReference type="STRING" id="1348853.LK12_22615"/>
<comment type="caution">
    <text evidence="2">The sequence shown here is derived from an EMBL/GenBank/DDBJ whole genome shotgun (WGS) entry which is preliminary data.</text>
</comment>
<dbReference type="AlphaFoldDB" id="A0A0B1ZDM2"/>
<dbReference type="CDD" id="cd06558">
    <property type="entry name" value="crotonase-like"/>
    <property type="match status" value="1"/>
</dbReference>
<dbReference type="Gene3D" id="1.10.12.10">
    <property type="entry name" value="Lyase 2-enoyl-coa Hydratase, Chain A, domain 2"/>
    <property type="match status" value="1"/>
</dbReference>
<keyword evidence="3" id="KW-1185">Reference proteome</keyword>
<evidence type="ECO:0008006" key="4">
    <source>
        <dbReference type="Google" id="ProtNLM"/>
    </source>
</evidence>
<dbReference type="RefSeq" id="WP_039290161.1">
    <property type="nucleotide sequence ID" value="NZ_JTDI01000009.1"/>
</dbReference>